<dbReference type="OMA" id="IRVKKYM"/>
<dbReference type="GO" id="GO:0003735">
    <property type="term" value="F:structural constituent of ribosome"/>
    <property type="evidence" value="ECO:0007669"/>
    <property type="project" value="InterPro"/>
</dbReference>
<evidence type="ECO:0000256" key="1">
    <source>
        <dbReference type="ARBA" id="ARBA00009680"/>
    </source>
</evidence>
<evidence type="ECO:0000256" key="5">
    <source>
        <dbReference type="RuleBase" id="RU004383"/>
    </source>
</evidence>
<dbReference type="AlphaFoldDB" id="A0A0L0DCV8"/>
<evidence type="ECO:0000313" key="8">
    <source>
        <dbReference type="Proteomes" id="UP000054408"/>
    </source>
</evidence>
<reference evidence="7 8" key="1">
    <citation type="submission" date="2010-05" db="EMBL/GenBank/DDBJ databases">
        <title>The Genome Sequence of Thecamonas trahens ATCC 50062.</title>
        <authorList>
            <consortium name="The Broad Institute Genome Sequencing Platform"/>
            <person name="Russ C."/>
            <person name="Cuomo C."/>
            <person name="Shea T."/>
            <person name="Young S.K."/>
            <person name="Zeng Q."/>
            <person name="Koehrsen M."/>
            <person name="Haas B."/>
            <person name="Borodovsky M."/>
            <person name="Guigo R."/>
            <person name="Alvarado L."/>
            <person name="Berlin A."/>
            <person name="Bochicchio J."/>
            <person name="Borenstein D."/>
            <person name="Chapman S."/>
            <person name="Chen Z."/>
            <person name="Freedman E."/>
            <person name="Gellesch M."/>
            <person name="Goldberg J."/>
            <person name="Griggs A."/>
            <person name="Gujja S."/>
            <person name="Heilman E."/>
            <person name="Heiman D."/>
            <person name="Hepburn T."/>
            <person name="Howarth C."/>
            <person name="Jen D."/>
            <person name="Larson L."/>
            <person name="Mehta T."/>
            <person name="Park D."/>
            <person name="Pearson M."/>
            <person name="Roberts A."/>
            <person name="Saif S."/>
            <person name="Shenoy N."/>
            <person name="Sisk P."/>
            <person name="Stolte C."/>
            <person name="Sykes S."/>
            <person name="Thomson T."/>
            <person name="Walk T."/>
            <person name="White J."/>
            <person name="Yandava C."/>
            <person name="Burger G."/>
            <person name="Gray M.W."/>
            <person name="Holland P.W.H."/>
            <person name="King N."/>
            <person name="Lang F.B.F."/>
            <person name="Roger A.J."/>
            <person name="Ruiz-Trillo I."/>
            <person name="Lander E."/>
            <person name="Nusbaum C."/>
        </authorList>
    </citation>
    <scope>NUCLEOTIDE SEQUENCE [LARGE SCALE GENOMIC DNA]</scope>
    <source>
        <strain evidence="7 8">ATCC 50062</strain>
    </source>
</reference>
<dbReference type="GO" id="GO:0005840">
    <property type="term" value="C:ribosome"/>
    <property type="evidence" value="ECO:0007669"/>
    <property type="project" value="UniProtKB-KW"/>
</dbReference>
<feature type="compositionally biased region" description="Basic residues" evidence="6">
    <location>
        <begin position="106"/>
        <end position="126"/>
    </location>
</feature>
<evidence type="ECO:0000313" key="7">
    <source>
        <dbReference type="EMBL" id="KNC49153.1"/>
    </source>
</evidence>
<dbReference type="InterPro" id="IPR053709">
    <property type="entry name" value="eRP_eS24_sf"/>
</dbReference>
<protein>
    <recommendedName>
        <fullName evidence="5">40S ribosomal protein S24</fullName>
    </recommendedName>
</protein>
<dbReference type="InterPro" id="IPR018098">
    <property type="entry name" value="Ribosomal_eS24_CS"/>
</dbReference>
<dbReference type="EMBL" id="GL349453">
    <property type="protein sequence ID" value="KNC49153.1"/>
    <property type="molecule type" value="Genomic_DNA"/>
</dbReference>
<evidence type="ECO:0000256" key="3">
    <source>
        <dbReference type="ARBA" id="ARBA00023274"/>
    </source>
</evidence>
<dbReference type="PANTHER" id="PTHR10496">
    <property type="entry name" value="40S RIBOSOMAL PROTEIN S24"/>
    <property type="match status" value="1"/>
</dbReference>
<proteinExistence type="inferred from homology"/>
<feature type="region of interest" description="Disordered" evidence="6">
    <location>
        <begin position="103"/>
        <end position="126"/>
    </location>
</feature>
<evidence type="ECO:0000256" key="6">
    <source>
        <dbReference type="SAM" id="MobiDB-lite"/>
    </source>
</evidence>
<evidence type="ECO:0000256" key="2">
    <source>
        <dbReference type="ARBA" id="ARBA00022980"/>
    </source>
</evidence>
<dbReference type="OrthoDB" id="5571754at2759"/>
<keyword evidence="2 4" id="KW-0689">Ribosomal protein</keyword>
<dbReference type="InterPro" id="IPR012678">
    <property type="entry name" value="Ribosomal_uL23/eL15/eS24_sf"/>
</dbReference>
<dbReference type="GeneID" id="25564605"/>
<dbReference type="Pfam" id="PF01282">
    <property type="entry name" value="Ribosomal_S24e"/>
    <property type="match status" value="1"/>
</dbReference>
<accession>A0A0L0DCV8</accession>
<gene>
    <name evidence="7" type="ORF">AMSG_05130</name>
</gene>
<dbReference type="SUPFAM" id="SSF54189">
    <property type="entry name" value="Ribosomal proteins S24e, L23 and L15e"/>
    <property type="match status" value="1"/>
</dbReference>
<dbReference type="GO" id="GO:1990904">
    <property type="term" value="C:ribonucleoprotein complex"/>
    <property type="evidence" value="ECO:0007669"/>
    <property type="project" value="UniProtKB-KW"/>
</dbReference>
<keyword evidence="3 4" id="KW-0687">Ribonucleoprotein</keyword>
<evidence type="ECO:0000256" key="4">
    <source>
        <dbReference type="RuleBase" id="RU004381"/>
    </source>
</evidence>
<keyword evidence="8" id="KW-1185">Reference proteome</keyword>
<dbReference type="InterPro" id="IPR001976">
    <property type="entry name" value="Ribosomal_eS24"/>
</dbReference>
<dbReference type="Gene3D" id="3.30.70.3370">
    <property type="match status" value="1"/>
</dbReference>
<sequence length="126" mass="14086">MSTACTVRTSKFLTNALLGRRQMVVDVIHPSRASVPKTELREELAKKYNVADPSTIILFGFKIAFGGGRSKGFALIYDDAKARDAFEPKYRLIRAGLATATESSRRQRKELKNKLKKVRGTAKARK</sequence>
<dbReference type="GO" id="GO:0006412">
    <property type="term" value="P:translation"/>
    <property type="evidence" value="ECO:0007669"/>
    <property type="project" value="InterPro"/>
</dbReference>
<dbReference type="STRING" id="461836.A0A0L0DCV8"/>
<name>A0A0L0DCV8_THETB</name>
<dbReference type="PROSITE" id="PS00529">
    <property type="entry name" value="RIBOSOMAL_S24E"/>
    <property type="match status" value="1"/>
</dbReference>
<comment type="similarity">
    <text evidence="1 4">Belongs to the eukaryotic ribosomal protein eS24 family.</text>
</comment>
<organism evidence="7 8">
    <name type="scientific">Thecamonas trahens ATCC 50062</name>
    <dbReference type="NCBI Taxonomy" id="461836"/>
    <lineage>
        <taxon>Eukaryota</taxon>
        <taxon>Apusozoa</taxon>
        <taxon>Apusomonadida</taxon>
        <taxon>Apusomonadidae</taxon>
        <taxon>Thecamonas</taxon>
    </lineage>
</organism>
<dbReference type="RefSeq" id="XP_013758175.1">
    <property type="nucleotide sequence ID" value="XM_013902721.1"/>
</dbReference>
<dbReference type="eggNOG" id="KOG3424">
    <property type="taxonomic scope" value="Eukaryota"/>
</dbReference>
<dbReference type="HAMAP" id="MF_00545">
    <property type="entry name" value="Ribosomal_eS24"/>
    <property type="match status" value="1"/>
</dbReference>
<dbReference type="Proteomes" id="UP000054408">
    <property type="component" value="Unassembled WGS sequence"/>
</dbReference>